<dbReference type="GO" id="GO:0003677">
    <property type="term" value="F:DNA binding"/>
    <property type="evidence" value="ECO:0007669"/>
    <property type="project" value="UniProtKB-KW"/>
</dbReference>
<evidence type="ECO:0000256" key="1">
    <source>
        <dbReference type="ARBA" id="ARBA00022553"/>
    </source>
</evidence>
<dbReference type="InterPro" id="IPR039420">
    <property type="entry name" value="WalR-like"/>
</dbReference>
<dbReference type="GO" id="GO:0006355">
    <property type="term" value="P:regulation of DNA-templated transcription"/>
    <property type="evidence" value="ECO:0007669"/>
    <property type="project" value="InterPro"/>
</dbReference>
<dbReference type="PROSITE" id="PS00622">
    <property type="entry name" value="HTH_LUXR_1"/>
    <property type="match status" value="1"/>
</dbReference>
<dbReference type="EMBL" id="JAJAQC010000017">
    <property type="protein sequence ID" value="MDA0565049.1"/>
    <property type="molecule type" value="Genomic_DNA"/>
</dbReference>
<feature type="compositionally biased region" description="Low complexity" evidence="6">
    <location>
        <begin position="1"/>
        <end position="17"/>
    </location>
</feature>
<evidence type="ECO:0000259" key="8">
    <source>
        <dbReference type="PROSITE" id="PS50110"/>
    </source>
</evidence>
<feature type="compositionally biased region" description="Gly residues" evidence="6">
    <location>
        <begin position="18"/>
        <end position="27"/>
    </location>
</feature>
<dbReference type="RefSeq" id="WP_270072330.1">
    <property type="nucleotide sequence ID" value="NZ_JAJAQC010000017.1"/>
</dbReference>
<comment type="caution">
    <text evidence="9">The sequence shown here is derived from an EMBL/GenBank/DDBJ whole genome shotgun (WGS) entry which is preliminary data.</text>
</comment>
<evidence type="ECO:0000256" key="4">
    <source>
        <dbReference type="ARBA" id="ARBA00023163"/>
    </source>
</evidence>
<dbReference type="InterPro" id="IPR016032">
    <property type="entry name" value="Sig_transdc_resp-reg_C-effctor"/>
</dbReference>
<dbReference type="PROSITE" id="PS50043">
    <property type="entry name" value="HTH_LUXR_2"/>
    <property type="match status" value="1"/>
</dbReference>
<dbReference type="InterPro" id="IPR011006">
    <property type="entry name" value="CheY-like_superfamily"/>
</dbReference>
<accession>A0A9X3SHA7</accession>
<dbReference type="Pfam" id="PF00196">
    <property type="entry name" value="GerE"/>
    <property type="match status" value="1"/>
</dbReference>
<dbReference type="PRINTS" id="PR00038">
    <property type="entry name" value="HTHLUXR"/>
</dbReference>
<keyword evidence="1 5" id="KW-0597">Phosphoprotein</keyword>
<dbReference type="InterPro" id="IPR001789">
    <property type="entry name" value="Sig_transdc_resp-reg_receiver"/>
</dbReference>
<keyword evidence="2" id="KW-0805">Transcription regulation</keyword>
<dbReference type="Pfam" id="PF00072">
    <property type="entry name" value="Response_reg"/>
    <property type="match status" value="1"/>
</dbReference>
<evidence type="ECO:0000259" key="7">
    <source>
        <dbReference type="PROSITE" id="PS50043"/>
    </source>
</evidence>
<feature type="modified residue" description="4-aspartylphosphate" evidence="5">
    <location>
        <position position="92"/>
    </location>
</feature>
<dbReference type="AlphaFoldDB" id="A0A9X3SHA7"/>
<organism evidence="9 10">
    <name type="scientific">Streptomonospora mangrovi</name>
    <dbReference type="NCBI Taxonomy" id="2883123"/>
    <lineage>
        <taxon>Bacteria</taxon>
        <taxon>Bacillati</taxon>
        <taxon>Actinomycetota</taxon>
        <taxon>Actinomycetes</taxon>
        <taxon>Streptosporangiales</taxon>
        <taxon>Nocardiopsidaceae</taxon>
        <taxon>Streptomonospora</taxon>
    </lineage>
</organism>
<evidence type="ECO:0000256" key="3">
    <source>
        <dbReference type="ARBA" id="ARBA00023125"/>
    </source>
</evidence>
<dbReference type="CDD" id="cd17535">
    <property type="entry name" value="REC_NarL-like"/>
    <property type="match status" value="1"/>
</dbReference>
<dbReference type="PANTHER" id="PTHR43214">
    <property type="entry name" value="TWO-COMPONENT RESPONSE REGULATOR"/>
    <property type="match status" value="1"/>
</dbReference>
<dbReference type="SMART" id="SM00421">
    <property type="entry name" value="HTH_LUXR"/>
    <property type="match status" value="1"/>
</dbReference>
<dbReference type="SUPFAM" id="SSF46894">
    <property type="entry name" value="C-terminal effector domain of the bipartite response regulators"/>
    <property type="match status" value="1"/>
</dbReference>
<dbReference type="Proteomes" id="UP001140076">
    <property type="component" value="Unassembled WGS sequence"/>
</dbReference>
<keyword evidence="4" id="KW-0804">Transcription</keyword>
<dbReference type="CDD" id="cd06170">
    <property type="entry name" value="LuxR_C_like"/>
    <property type="match status" value="1"/>
</dbReference>
<evidence type="ECO:0000313" key="10">
    <source>
        <dbReference type="Proteomes" id="UP001140076"/>
    </source>
</evidence>
<evidence type="ECO:0000256" key="2">
    <source>
        <dbReference type="ARBA" id="ARBA00023015"/>
    </source>
</evidence>
<dbReference type="Gene3D" id="3.40.50.2300">
    <property type="match status" value="1"/>
</dbReference>
<feature type="region of interest" description="Disordered" evidence="6">
    <location>
        <begin position="1"/>
        <end position="40"/>
    </location>
</feature>
<protein>
    <submittedName>
        <fullName evidence="9">Response regulator transcription factor</fullName>
    </submittedName>
</protein>
<keyword evidence="10" id="KW-1185">Reference proteome</keyword>
<sequence>MTDSSAASSPASDSESGSGTGAGGGAPSGATPAPPPGEPVRVAIVDDDPLLRAGLAMMLGGAPDLAVVGEAGDGSEVPALVERHRPDVVLMDIRMPVVDGLAATEALRARGSAPEVVVLTTFDADEHVLRALRAGAAGFVLKDTPPAEIVEAVRRVARGEPVLSPPVIRRLIARAAGPAAEEDRRRARARERLAQLNDRERDVATAVGAGASNAEISASLHLSVPTVKTHVSRILAKLGLSNRVQVALLVHDAGWVEEDGR</sequence>
<evidence type="ECO:0000256" key="6">
    <source>
        <dbReference type="SAM" id="MobiDB-lite"/>
    </source>
</evidence>
<dbReference type="PROSITE" id="PS50110">
    <property type="entry name" value="RESPONSE_REGULATORY"/>
    <property type="match status" value="1"/>
</dbReference>
<reference evidence="9" key="1">
    <citation type="submission" date="2021-10" db="EMBL/GenBank/DDBJ databases">
        <title>Streptomonospora sp. nov., isolated from mangrove soil.</title>
        <authorList>
            <person name="Chen X."/>
            <person name="Ge X."/>
            <person name="Liu W."/>
        </authorList>
    </citation>
    <scope>NUCLEOTIDE SEQUENCE</scope>
    <source>
        <strain evidence="9">S1-112</strain>
    </source>
</reference>
<name>A0A9X3SHA7_9ACTN</name>
<proteinExistence type="predicted"/>
<dbReference type="GO" id="GO:0000160">
    <property type="term" value="P:phosphorelay signal transduction system"/>
    <property type="evidence" value="ECO:0007669"/>
    <property type="project" value="InterPro"/>
</dbReference>
<feature type="domain" description="HTH luxR-type" evidence="7">
    <location>
        <begin position="189"/>
        <end position="254"/>
    </location>
</feature>
<dbReference type="InterPro" id="IPR000792">
    <property type="entry name" value="Tscrpt_reg_LuxR_C"/>
</dbReference>
<keyword evidence="3" id="KW-0238">DNA-binding</keyword>
<dbReference type="SMART" id="SM00448">
    <property type="entry name" value="REC"/>
    <property type="match status" value="1"/>
</dbReference>
<evidence type="ECO:0000256" key="5">
    <source>
        <dbReference type="PROSITE-ProRule" id="PRU00169"/>
    </source>
</evidence>
<dbReference type="InterPro" id="IPR058245">
    <property type="entry name" value="NreC/VraR/RcsB-like_REC"/>
</dbReference>
<feature type="domain" description="Response regulatory" evidence="8">
    <location>
        <begin position="41"/>
        <end position="157"/>
    </location>
</feature>
<evidence type="ECO:0000313" key="9">
    <source>
        <dbReference type="EMBL" id="MDA0565049.1"/>
    </source>
</evidence>
<dbReference type="SUPFAM" id="SSF52172">
    <property type="entry name" value="CheY-like"/>
    <property type="match status" value="1"/>
</dbReference>
<dbReference type="PANTHER" id="PTHR43214:SF24">
    <property type="entry name" value="TRANSCRIPTIONAL REGULATORY PROTEIN NARL-RELATED"/>
    <property type="match status" value="1"/>
</dbReference>
<gene>
    <name evidence="9" type="ORF">LG943_12065</name>
</gene>